<evidence type="ECO:0000256" key="1">
    <source>
        <dbReference type="SAM" id="Phobius"/>
    </source>
</evidence>
<gene>
    <name evidence="2" type="ORF">ACFSX9_00590</name>
</gene>
<protein>
    <submittedName>
        <fullName evidence="2">Uncharacterized protein</fullName>
    </submittedName>
</protein>
<keyword evidence="1" id="KW-0472">Membrane</keyword>
<evidence type="ECO:0000313" key="2">
    <source>
        <dbReference type="EMBL" id="MFD2907221.1"/>
    </source>
</evidence>
<proteinExistence type="predicted"/>
<keyword evidence="1" id="KW-0812">Transmembrane</keyword>
<comment type="caution">
    <text evidence="2">The sequence shown here is derived from an EMBL/GenBank/DDBJ whole genome shotgun (WGS) entry which is preliminary data.</text>
</comment>
<dbReference type="EMBL" id="JBHUOL010000003">
    <property type="protein sequence ID" value="MFD2907221.1"/>
    <property type="molecule type" value="Genomic_DNA"/>
</dbReference>
<keyword evidence="1" id="KW-1133">Transmembrane helix</keyword>
<name>A0ABW5Z501_9FLAO</name>
<organism evidence="2 3">
    <name type="scientific">Flavobacterium ardleyense</name>
    <dbReference type="NCBI Taxonomy" id="2038737"/>
    <lineage>
        <taxon>Bacteria</taxon>
        <taxon>Pseudomonadati</taxon>
        <taxon>Bacteroidota</taxon>
        <taxon>Flavobacteriia</taxon>
        <taxon>Flavobacteriales</taxon>
        <taxon>Flavobacteriaceae</taxon>
        <taxon>Flavobacterium</taxon>
    </lineage>
</organism>
<evidence type="ECO:0000313" key="3">
    <source>
        <dbReference type="Proteomes" id="UP001597549"/>
    </source>
</evidence>
<keyword evidence="3" id="KW-1185">Reference proteome</keyword>
<feature type="transmembrane region" description="Helical" evidence="1">
    <location>
        <begin position="44"/>
        <end position="62"/>
    </location>
</feature>
<accession>A0ABW5Z501</accession>
<sequence>MEHEKKFRTKTGFCHILPEKIILTRDGIIGNVAKITVGNRISRILIIYSAFAIFLLYFALAAYQENKVVTALFYSFYAGYYCLKLNKA</sequence>
<dbReference type="RefSeq" id="WP_379803084.1">
    <property type="nucleotide sequence ID" value="NZ_JBHUOL010000003.1"/>
</dbReference>
<feature type="transmembrane region" description="Helical" evidence="1">
    <location>
        <begin position="68"/>
        <end position="83"/>
    </location>
</feature>
<reference evidence="3" key="1">
    <citation type="journal article" date="2019" name="Int. J. Syst. Evol. Microbiol.">
        <title>The Global Catalogue of Microorganisms (GCM) 10K type strain sequencing project: providing services to taxonomists for standard genome sequencing and annotation.</title>
        <authorList>
            <consortium name="The Broad Institute Genomics Platform"/>
            <consortium name="The Broad Institute Genome Sequencing Center for Infectious Disease"/>
            <person name="Wu L."/>
            <person name="Ma J."/>
        </authorList>
    </citation>
    <scope>NUCLEOTIDE SEQUENCE [LARGE SCALE GENOMIC DNA]</scope>
    <source>
        <strain evidence="3">KCTC 52644</strain>
    </source>
</reference>
<dbReference type="Proteomes" id="UP001597549">
    <property type="component" value="Unassembled WGS sequence"/>
</dbReference>